<protein>
    <submittedName>
        <fullName evidence="2">Uncharacterized protein</fullName>
    </submittedName>
</protein>
<accession>A0ABV6FRM7</accession>
<comment type="caution">
    <text evidence="2">The sequence shown here is derived from an EMBL/GenBank/DDBJ whole genome shotgun (WGS) entry which is preliminary data.</text>
</comment>
<keyword evidence="1" id="KW-0472">Membrane</keyword>
<dbReference type="Proteomes" id="UP001589797">
    <property type="component" value="Unassembled WGS sequence"/>
</dbReference>
<organism evidence="2 3">
    <name type="scientific">Fontibacter flavus</name>
    <dbReference type="NCBI Taxonomy" id="654838"/>
    <lineage>
        <taxon>Bacteria</taxon>
        <taxon>Pseudomonadati</taxon>
        <taxon>Bacteroidota</taxon>
        <taxon>Cytophagia</taxon>
        <taxon>Cytophagales</taxon>
        <taxon>Cyclobacteriaceae</taxon>
        <taxon>Fontibacter</taxon>
    </lineage>
</organism>
<keyword evidence="1" id="KW-0812">Transmembrane</keyword>
<proteinExistence type="predicted"/>
<evidence type="ECO:0000313" key="3">
    <source>
        <dbReference type="Proteomes" id="UP001589797"/>
    </source>
</evidence>
<reference evidence="2 3" key="1">
    <citation type="submission" date="2024-09" db="EMBL/GenBank/DDBJ databases">
        <authorList>
            <person name="Sun Q."/>
            <person name="Mori K."/>
        </authorList>
    </citation>
    <scope>NUCLEOTIDE SEQUENCE [LARGE SCALE GENOMIC DNA]</scope>
    <source>
        <strain evidence="2 3">CCM 7650</strain>
    </source>
</reference>
<dbReference type="EMBL" id="JBHLWI010000016">
    <property type="protein sequence ID" value="MFC0262510.1"/>
    <property type="molecule type" value="Genomic_DNA"/>
</dbReference>
<evidence type="ECO:0000313" key="2">
    <source>
        <dbReference type="EMBL" id="MFC0262510.1"/>
    </source>
</evidence>
<feature type="transmembrane region" description="Helical" evidence="1">
    <location>
        <begin position="197"/>
        <end position="216"/>
    </location>
</feature>
<feature type="transmembrane region" description="Helical" evidence="1">
    <location>
        <begin position="120"/>
        <end position="142"/>
    </location>
</feature>
<keyword evidence="1" id="KW-1133">Transmembrane helix</keyword>
<gene>
    <name evidence="2" type="ORF">ACFFIP_07415</name>
</gene>
<keyword evidence="3" id="KW-1185">Reference proteome</keyword>
<name>A0ABV6FRM7_9BACT</name>
<feature type="transmembrane region" description="Helical" evidence="1">
    <location>
        <begin position="92"/>
        <end position="114"/>
    </location>
</feature>
<sequence>MLQYFNWYIAFIGLGMLLSIPNFLIAHKYKKGHLIVFCILLLAFTLEIAGFYMSNNGIPNVIYYNLFFIHLETYLILYLFSFVFESKKLNKWLMAAGLSLFLSGIIISLFFQTIFLFQTYSYALASVLIIFTSIYFYYTIIFQNNYQDIQLVKLPYFWIVSFLFFFYSASFLFFISTNIWLKLDIQLYSSLALMNRILAALMYLIMGLAFYIPFLFKDGDSAAILDERINNQQSIKTNG</sequence>
<feature type="transmembrane region" description="Helical" evidence="1">
    <location>
        <begin position="34"/>
        <end position="55"/>
    </location>
</feature>
<feature type="transmembrane region" description="Helical" evidence="1">
    <location>
        <begin position="61"/>
        <end position="80"/>
    </location>
</feature>
<feature type="transmembrane region" description="Helical" evidence="1">
    <location>
        <begin position="6"/>
        <end position="25"/>
    </location>
</feature>
<evidence type="ECO:0000256" key="1">
    <source>
        <dbReference type="SAM" id="Phobius"/>
    </source>
</evidence>
<feature type="transmembrane region" description="Helical" evidence="1">
    <location>
        <begin position="154"/>
        <end position="177"/>
    </location>
</feature>
<dbReference type="RefSeq" id="WP_382386958.1">
    <property type="nucleotide sequence ID" value="NZ_JBHLWI010000016.1"/>
</dbReference>